<accession>A0A162MU52</accession>
<protein>
    <submittedName>
        <fullName evidence="1">Uncharacterized protein</fullName>
    </submittedName>
</protein>
<name>A0A162MU52_MUCCL</name>
<dbReference type="EMBL" id="AMYB01000003">
    <property type="protein sequence ID" value="OAD05465.1"/>
    <property type="molecule type" value="Genomic_DNA"/>
</dbReference>
<dbReference type="OrthoDB" id="2282478at2759"/>
<evidence type="ECO:0000313" key="1">
    <source>
        <dbReference type="EMBL" id="OAD05465.1"/>
    </source>
</evidence>
<organism evidence="1 2">
    <name type="scientific">Mucor lusitanicus CBS 277.49</name>
    <dbReference type="NCBI Taxonomy" id="747725"/>
    <lineage>
        <taxon>Eukaryota</taxon>
        <taxon>Fungi</taxon>
        <taxon>Fungi incertae sedis</taxon>
        <taxon>Mucoromycota</taxon>
        <taxon>Mucoromycotina</taxon>
        <taxon>Mucoromycetes</taxon>
        <taxon>Mucorales</taxon>
        <taxon>Mucorineae</taxon>
        <taxon>Mucoraceae</taxon>
        <taxon>Mucor</taxon>
    </lineage>
</organism>
<reference evidence="1 2" key="1">
    <citation type="submission" date="2015-06" db="EMBL/GenBank/DDBJ databases">
        <title>Expansion of signal transduction pathways in fungi by whole-genome duplication.</title>
        <authorList>
            <consortium name="DOE Joint Genome Institute"/>
            <person name="Corrochano L.M."/>
            <person name="Kuo A."/>
            <person name="Marcet-Houben M."/>
            <person name="Polaino S."/>
            <person name="Salamov A."/>
            <person name="Villalobos J.M."/>
            <person name="Alvarez M.I."/>
            <person name="Avalos J."/>
            <person name="Benito E.P."/>
            <person name="Benoit I."/>
            <person name="Burger G."/>
            <person name="Camino L.P."/>
            <person name="Canovas D."/>
            <person name="Cerda-Olmedo E."/>
            <person name="Cheng J.-F."/>
            <person name="Dominguez A."/>
            <person name="Elias M."/>
            <person name="Eslava A.P."/>
            <person name="Glaser F."/>
            <person name="Grimwood J."/>
            <person name="Gutierrez G."/>
            <person name="Heitman J."/>
            <person name="Henrissat B."/>
            <person name="Iturriaga E.A."/>
            <person name="Lang B.F."/>
            <person name="Lavin J.L."/>
            <person name="Lee S."/>
            <person name="Li W."/>
            <person name="Lindquist E."/>
            <person name="Lopez-Garcia S."/>
            <person name="Luque E.M."/>
            <person name="Marcos A.T."/>
            <person name="Martin J."/>
            <person name="Mccluskey K."/>
            <person name="Medina H.R."/>
            <person name="Miralles-Duran A."/>
            <person name="Miyazaki A."/>
            <person name="Munoz-Torres E."/>
            <person name="Oguiza J.A."/>
            <person name="Ohm R."/>
            <person name="Olmedo M."/>
            <person name="Orejas M."/>
            <person name="Ortiz-Castellanos L."/>
            <person name="Pisabarro A.G."/>
            <person name="Rodriguez-Romero J."/>
            <person name="Ruiz-Herrera J."/>
            <person name="Ruiz-Vazquez R."/>
            <person name="Sanz C."/>
            <person name="Schackwitz W."/>
            <person name="Schmutz J."/>
            <person name="Shahriari M."/>
            <person name="Shelest E."/>
            <person name="Silva-Franco F."/>
            <person name="Soanes D."/>
            <person name="Syed K."/>
            <person name="Tagua V.G."/>
            <person name="Talbot N.J."/>
            <person name="Thon M."/>
            <person name="De Vries R.P."/>
            <person name="Wiebenga A."/>
            <person name="Yadav J.S."/>
            <person name="Braun E.L."/>
            <person name="Baker S."/>
            <person name="Garre V."/>
            <person name="Horwitz B."/>
            <person name="Torres-Martinez S."/>
            <person name="Idnurm A."/>
            <person name="Herrera-Estrella A."/>
            <person name="Gabaldon T."/>
            <person name="Grigoriev I.V."/>
        </authorList>
    </citation>
    <scope>NUCLEOTIDE SEQUENCE [LARGE SCALE GENOMIC DNA]</scope>
    <source>
        <strain evidence="1 2">CBS 277.49</strain>
    </source>
</reference>
<keyword evidence="2" id="KW-1185">Reference proteome</keyword>
<comment type="caution">
    <text evidence="1">The sequence shown here is derived from an EMBL/GenBank/DDBJ whole genome shotgun (WGS) entry which is preliminary data.</text>
</comment>
<sequence>MVPPIHIIKKDDDSFALVHFATEVYASTFYHVYAVQDKVLCPRLGNVKVNPSLMNNQSVVYNAFQVQPRISSSKRILCSCPPDNTGNTTSNYSTG</sequence>
<dbReference type="VEuPathDB" id="FungiDB:MUCCIDRAFT_155897"/>
<dbReference type="Proteomes" id="UP000077051">
    <property type="component" value="Unassembled WGS sequence"/>
</dbReference>
<gene>
    <name evidence="1" type="ORF">MUCCIDRAFT_155897</name>
</gene>
<evidence type="ECO:0000313" key="2">
    <source>
        <dbReference type="Proteomes" id="UP000077051"/>
    </source>
</evidence>
<dbReference type="AlphaFoldDB" id="A0A162MU52"/>
<proteinExistence type="predicted"/>